<evidence type="ECO:0000313" key="3">
    <source>
        <dbReference type="EMBL" id="CAB4836662.1"/>
    </source>
</evidence>
<protein>
    <submittedName>
        <fullName evidence="3">Unannotated protein</fullName>
    </submittedName>
</protein>
<dbReference type="EMBL" id="CAFABA010000212">
    <property type="protein sequence ID" value="CAB4836662.1"/>
    <property type="molecule type" value="Genomic_DNA"/>
</dbReference>
<dbReference type="AlphaFoldDB" id="A0A6J7AUM4"/>
<dbReference type="Pfam" id="PF13577">
    <property type="entry name" value="SnoaL_4"/>
    <property type="match status" value="1"/>
</dbReference>
<dbReference type="EMBL" id="CAFBOS010000097">
    <property type="protein sequence ID" value="CAB5000903.1"/>
    <property type="molecule type" value="Genomic_DNA"/>
</dbReference>
<evidence type="ECO:0000313" key="4">
    <source>
        <dbReference type="EMBL" id="CAB4918274.1"/>
    </source>
</evidence>
<dbReference type="InterPro" id="IPR032710">
    <property type="entry name" value="NTF2-like_dom_sf"/>
</dbReference>
<dbReference type="InterPro" id="IPR037401">
    <property type="entry name" value="SnoaL-like"/>
</dbReference>
<proteinExistence type="predicted"/>
<gene>
    <name evidence="2" type="ORF">UFOPK2754_03422</name>
    <name evidence="3" type="ORF">UFOPK3139_03106</name>
    <name evidence="4" type="ORF">UFOPK3543_01941</name>
    <name evidence="5" type="ORF">UFOPK3967_01622</name>
</gene>
<dbReference type="SUPFAM" id="SSF54427">
    <property type="entry name" value="NTF2-like"/>
    <property type="match status" value="1"/>
</dbReference>
<reference evidence="3" key="1">
    <citation type="submission" date="2020-05" db="EMBL/GenBank/DDBJ databases">
        <authorList>
            <person name="Chiriac C."/>
            <person name="Salcher M."/>
            <person name="Ghai R."/>
            <person name="Kavagutti S V."/>
        </authorList>
    </citation>
    <scope>NUCLEOTIDE SEQUENCE</scope>
</reference>
<feature type="domain" description="SnoaL-like" evidence="1">
    <location>
        <begin position="2"/>
        <end position="128"/>
    </location>
</feature>
<organism evidence="3">
    <name type="scientific">freshwater metagenome</name>
    <dbReference type="NCBI Taxonomy" id="449393"/>
    <lineage>
        <taxon>unclassified sequences</taxon>
        <taxon>metagenomes</taxon>
        <taxon>ecological metagenomes</taxon>
    </lineage>
</organism>
<dbReference type="EMBL" id="CAFBMH010000079">
    <property type="protein sequence ID" value="CAB4918274.1"/>
    <property type="molecule type" value="Genomic_DNA"/>
</dbReference>
<dbReference type="Gene3D" id="3.10.450.50">
    <property type="match status" value="1"/>
</dbReference>
<accession>A0A6J7AUM4</accession>
<name>A0A6J7AUM4_9ZZZZ</name>
<dbReference type="EMBL" id="CAEZYR010000241">
    <property type="protein sequence ID" value="CAB4776812.1"/>
    <property type="molecule type" value="Genomic_DNA"/>
</dbReference>
<evidence type="ECO:0000313" key="5">
    <source>
        <dbReference type="EMBL" id="CAB5000903.1"/>
    </source>
</evidence>
<evidence type="ECO:0000259" key="1">
    <source>
        <dbReference type="Pfam" id="PF13577"/>
    </source>
</evidence>
<dbReference type="CDD" id="cd00531">
    <property type="entry name" value="NTF2_like"/>
    <property type="match status" value="1"/>
</dbReference>
<evidence type="ECO:0000313" key="2">
    <source>
        <dbReference type="EMBL" id="CAB4776812.1"/>
    </source>
</evidence>
<sequence>MRVSDEQAIRNLLFRYMDATDAGDFETRAELFAHATVWFPEPIGARCGAEVAELFQSRQRLYDGIPRTTHLSTNVIIEIDDDAQGAKVQSRYLVLQETPDFPLQPIIVGRYHDRFARVDGAWRFAERRFLIDLIGEMSAHQEAGIVAATALRATT</sequence>